<proteinExistence type="predicted"/>
<evidence type="ECO:0000313" key="2">
    <source>
        <dbReference type="EMBL" id="KIY68487.1"/>
    </source>
</evidence>
<dbReference type="EMBL" id="KN880501">
    <property type="protein sequence ID" value="KIY68487.1"/>
    <property type="molecule type" value="Genomic_DNA"/>
</dbReference>
<dbReference type="OrthoDB" id="3244905at2759"/>
<gene>
    <name evidence="2" type="ORF">CYLTODRAFT_443291</name>
</gene>
<organism evidence="2 3">
    <name type="scientific">Cylindrobasidium torrendii FP15055 ss-10</name>
    <dbReference type="NCBI Taxonomy" id="1314674"/>
    <lineage>
        <taxon>Eukaryota</taxon>
        <taxon>Fungi</taxon>
        <taxon>Dikarya</taxon>
        <taxon>Basidiomycota</taxon>
        <taxon>Agaricomycotina</taxon>
        <taxon>Agaricomycetes</taxon>
        <taxon>Agaricomycetidae</taxon>
        <taxon>Agaricales</taxon>
        <taxon>Marasmiineae</taxon>
        <taxon>Physalacriaceae</taxon>
        <taxon>Cylindrobasidium</taxon>
    </lineage>
</organism>
<reference evidence="2 3" key="1">
    <citation type="journal article" date="2015" name="Fungal Genet. Biol.">
        <title>Evolution of novel wood decay mechanisms in Agaricales revealed by the genome sequences of Fistulina hepatica and Cylindrobasidium torrendii.</title>
        <authorList>
            <person name="Floudas D."/>
            <person name="Held B.W."/>
            <person name="Riley R."/>
            <person name="Nagy L.G."/>
            <person name="Koehler G."/>
            <person name="Ransdell A.S."/>
            <person name="Younus H."/>
            <person name="Chow J."/>
            <person name="Chiniquy J."/>
            <person name="Lipzen A."/>
            <person name="Tritt A."/>
            <person name="Sun H."/>
            <person name="Haridas S."/>
            <person name="LaButti K."/>
            <person name="Ohm R.A."/>
            <person name="Kues U."/>
            <person name="Blanchette R.A."/>
            <person name="Grigoriev I.V."/>
            <person name="Minto R.E."/>
            <person name="Hibbett D.S."/>
        </authorList>
    </citation>
    <scope>NUCLEOTIDE SEQUENCE [LARGE SCALE GENOMIC DNA]</scope>
    <source>
        <strain evidence="2 3">FP15055 ss-10</strain>
    </source>
</reference>
<dbReference type="Proteomes" id="UP000054007">
    <property type="component" value="Unassembled WGS sequence"/>
</dbReference>
<feature type="region of interest" description="Disordered" evidence="1">
    <location>
        <begin position="296"/>
        <end position="331"/>
    </location>
</feature>
<accession>A0A0D7BD82</accession>
<evidence type="ECO:0000256" key="1">
    <source>
        <dbReference type="SAM" id="MobiDB-lite"/>
    </source>
</evidence>
<dbReference type="AlphaFoldDB" id="A0A0D7BD82"/>
<keyword evidence="3" id="KW-1185">Reference proteome</keyword>
<protein>
    <submittedName>
        <fullName evidence="2">Uncharacterized protein</fullName>
    </submittedName>
</protein>
<evidence type="ECO:0000313" key="3">
    <source>
        <dbReference type="Proteomes" id="UP000054007"/>
    </source>
</evidence>
<feature type="region of interest" description="Disordered" evidence="1">
    <location>
        <begin position="1"/>
        <end position="25"/>
    </location>
</feature>
<sequence>MSFRLPSHMDSLYPPPVGNSGAASPLSRPWRGTFIVSGLRASDRGNNQEIRVTAVETDGDNRTDTWPSSLIFSITPPYALPVLPQAQAFVRQAHPRPTAIATFLPDRQRDANANAANQSNFRNVAQILLENNSIAVVSLDNEPLVVSGGLPTSGILVFPASSSSSSLLVGAVFTNGDSFPDFVLAALNQIGQRRVSPPTLQSLGTPVIASYASPTEAAYPSSALRYRQSPSLSPVEQQPGMAIPLAYDRRPQQAYAHGAGEQAGTPRIAQHFRYGVPSQQGQMEYAAQYTAEGYPANSEWGTAAEQDPRNDPQGHYRSAGGSSTSRNRHYG</sequence>
<name>A0A0D7BD82_9AGAR</name>